<evidence type="ECO:0000256" key="1">
    <source>
        <dbReference type="ARBA" id="ARBA00022722"/>
    </source>
</evidence>
<dbReference type="GO" id="GO:0004518">
    <property type="term" value="F:nuclease activity"/>
    <property type="evidence" value="ECO:0007669"/>
    <property type="project" value="UniProtKB-KW"/>
</dbReference>
<dbReference type="PANTHER" id="PTHR33607">
    <property type="entry name" value="ENDONUCLEASE-1"/>
    <property type="match status" value="1"/>
</dbReference>
<gene>
    <name evidence="4" type="ORF">MALL_0757</name>
</gene>
<feature type="chain" id="PRO_5003066408" evidence="3">
    <location>
        <begin position="23"/>
        <end position="391"/>
    </location>
</feature>
<dbReference type="Pfam" id="PF04231">
    <property type="entry name" value="Endonuclease_1"/>
    <property type="match status" value="1"/>
</dbReference>
<dbReference type="AlphaFoldDB" id="D4XW94"/>
<keyword evidence="5" id="KW-1185">Reference proteome</keyword>
<keyword evidence="2" id="KW-0378">Hydrolase</keyword>
<reference evidence="4 5" key="1">
    <citation type="submission" date="2010-03" db="EMBL/GenBank/DDBJ databases">
        <authorList>
            <person name="Glass J.I."/>
            <person name="Benders G.A."/>
            <person name="Durkin A.S."/>
            <person name="Farmerie W.G."/>
            <person name="Hlavinka K."/>
            <person name="Hostetler J."/>
            <person name="Jackson J."/>
            <person name="May M.A."/>
            <person name="Miller R.H."/>
            <person name="Paralanov V."/>
            <person name="Radune D."/>
            <person name="Szczypinski B."/>
            <person name="Brown D.R."/>
        </authorList>
    </citation>
    <scope>NUCLEOTIDE SEQUENCE [LARGE SCALE GENOMIC DNA]</scope>
    <source>
        <strain evidence="4 5">A21JP2</strain>
    </source>
</reference>
<accession>D4XW94</accession>
<dbReference type="SUPFAM" id="SSF54060">
    <property type="entry name" value="His-Me finger endonucleases"/>
    <property type="match status" value="1"/>
</dbReference>
<evidence type="ECO:0000256" key="2">
    <source>
        <dbReference type="ARBA" id="ARBA00022801"/>
    </source>
</evidence>
<comment type="caution">
    <text evidence="4">The sequence shown here is derived from an EMBL/GenBank/DDBJ whole genome shotgun (WGS) entry which is preliminary data.</text>
</comment>
<dbReference type="STRING" id="747682.MALL_0757"/>
<protein>
    <submittedName>
        <fullName evidence="4">Nuclease, EndA/NucM family</fullName>
    </submittedName>
</protein>
<keyword evidence="3" id="KW-0732">Signal</keyword>
<dbReference type="InterPro" id="IPR007346">
    <property type="entry name" value="Endonuclease-I"/>
</dbReference>
<organism evidence="4 5">
    <name type="scientific">Mycoplasmopsis alligatoris A21JP2</name>
    <dbReference type="NCBI Taxonomy" id="747682"/>
    <lineage>
        <taxon>Bacteria</taxon>
        <taxon>Bacillati</taxon>
        <taxon>Mycoplasmatota</taxon>
        <taxon>Mycoplasmoidales</taxon>
        <taxon>Metamycoplasmataceae</taxon>
        <taxon>Mycoplasmopsis</taxon>
    </lineage>
</organism>
<evidence type="ECO:0000256" key="3">
    <source>
        <dbReference type="SAM" id="SignalP"/>
    </source>
</evidence>
<dbReference type="OrthoDB" id="9801679at2"/>
<evidence type="ECO:0000313" key="4">
    <source>
        <dbReference type="EMBL" id="EFF41380.1"/>
    </source>
</evidence>
<keyword evidence="1" id="KW-0540">Nuclease</keyword>
<evidence type="ECO:0000313" key="5">
    <source>
        <dbReference type="Proteomes" id="UP000004757"/>
    </source>
</evidence>
<dbReference type="EMBL" id="ADNC01000023">
    <property type="protein sequence ID" value="EFF41380.1"/>
    <property type="molecule type" value="Genomic_DNA"/>
</dbReference>
<dbReference type="RefSeq" id="WP_005683661.1">
    <property type="nucleotide sequence ID" value="NZ_ADNC01000023.1"/>
</dbReference>
<dbReference type="GO" id="GO:0016787">
    <property type="term" value="F:hydrolase activity"/>
    <property type="evidence" value="ECO:0007669"/>
    <property type="project" value="UniProtKB-KW"/>
</dbReference>
<dbReference type="Proteomes" id="UP000004757">
    <property type="component" value="Unassembled WGS sequence"/>
</dbReference>
<dbReference type="InterPro" id="IPR044925">
    <property type="entry name" value="His-Me_finger_sf"/>
</dbReference>
<dbReference type="PROSITE" id="PS51257">
    <property type="entry name" value="PROKAR_LIPOPROTEIN"/>
    <property type="match status" value="1"/>
</dbReference>
<dbReference type="PANTHER" id="PTHR33607:SF2">
    <property type="entry name" value="ENDONUCLEASE-1"/>
    <property type="match status" value="1"/>
</dbReference>
<name>D4XW94_9BACT</name>
<sequence length="391" mass="45561">MKISKFLKNTFYLFCLPIVTLATISCSKNLNSESNSKYDDYASKISFKNNQELTDNKNIDQNFVNNLEIINNNNLNYNVLVDSFIHENDNLKIKFYINDLVTNNKSNLYTFLLKLNIKSTNSASTSSNNLVYDNSNNYYSELEGLKGQKLFNKLLELQAKYTKNIKQYNDLYTIYKDAFIDKYYEKDNSLLDIYSENPSNKDPYNYNFSNNGSSANKEGLGFNREHLIPQSWFKKISPTRNDAHFVWPTDIKVNSLRSNYPHYLVASPVTTTLNGTKISFNLAEPIDVFKGDIARAYFYFQVTHKNADTPAAREVFDEKFPFFKQNYLDEYLKWSKSDKIDQFDIDRNNAIAKHYQGLRNPFSDYPELAILIWDKDNNSTFKNKGVLIKIQ</sequence>
<dbReference type="eggNOG" id="COG2356">
    <property type="taxonomic scope" value="Bacteria"/>
</dbReference>
<proteinExistence type="predicted"/>
<feature type="signal peptide" evidence="3">
    <location>
        <begin position="1"/>
        <end position="22"/>
    </location>
</feature>